<dbReference type="Gramene" id="AET2Gv21228800.7">
    <property type="protein sequence ID" value="AET2Gv21228800.7"/>
    <property type="gene ID" value="AET2Gv21228800"/>
</dbReference>
<reference evidence="1" key="3">
    <citation type="journal article" date="2017" name="Nature">
        <title>Genome sequence of the progenitor of the wheat D genome Aegilops tauschii.</title>
        <authorList>
            <person name="Luo M.C."/>
            <person name="Gu Y.Q."/>
            <person name="Puiu D."/>
            <person name="Wang H."/>
            <person name="Twardziok S.O."/>
            <person name="Deal K.R."/>
            <person name="Huo N."/>
            <person name="Zhu T."/>
            <person name="Wang L."/>
            <person name="Wang Y."/>
            <person name="McGuire P.E."/>
            <person name="Liu S."/>
            <person name="Long H."/>
            <person name="Ramasamy R.K."/>
            <person name="Rodriguez J.C."/>
            <person name="Van S.L."/>
            <person name="Yuan L."/>
            <person name="Wang Z."/>
            <person name="Xia Z."/>
            <person name="Xiao L."/>
            <person name="Anderson O.D."/>
            <person name="Ouyang S."/>
            <person name="Liang Y."/>
            <person name="Zimin A.V."/>
            <person name="Pertea G."/>
            <person name="Qi P."/>
            <person name="Bennetzen J.L."/>
            <person name="Dai X."/>
            <person name="Dawson M.W."/>
            <person name="Muller H.G."/>
            <person name="Kugler K."/>
            <person name="Rivarola-Duarte L."/>
            <person name="Spannagl M."/>
            <person name="Mayer K.F.X."/>
            <person name="Lu F.H."/>
            <person name="Bevan M.W."/>
            <person name="Leroy P."/>
            <person name="Li P."/>
            <person name="You F.M."/>
            <person name="Sun Q."/>
            <person name="Liu Z."/>
            <person name="Lyons E."/>
            <person name="Wicker T."/>
            <person name="Salzberg S.L."/>
            <person name="Devos K.M."/>
            <person name="Dvorak J."/>
        </authorList>
    </citation>
    <scope>NUCLEOTIDE SEQUENCE [LARGE SCALE GENOMIC DNA]</scope>
    <source>
        <strain evidence="1">cv. AL8/78</strain>
    </source>
</reference>
<keyword evidence="2" id="KW-1185">Reference proteome</keyword>
<dbReference type="EnsemblPlants" id="AET2Gv21228800.7">
    <property type="protein sequence ID" value="AET2Gv21228800.7"/>
    <property type="gene ID" value="AET2Gv21228800"/>
</dbReference>
<sequence>MEGERLGSTSTEEQTCRCTSPCLQSIGELNDIWKKEEIKARQRSREREILEGDLNTGYFKDVASQKRRKKQILMLENDEGIVTNPEGIMSTAVNYYKKLFGFVDKIDITLKDDFWSENELASEAHNNILDATFTEKEIKDAVFSSYAEGAPGPDGFTFYFISNSGTLLKATYLLYSRIGRKEN</sequence>
<name>A0A453DFY3_AEGTS</name>
<organism evidence="1 2">
    <name type="scientific">Aegilops tauschii subsp. strangulata</name>
    <name type="common">Goatgrass</name>
    <dbReference type="NCBI Taxonomy" id="200361"/>
    <lineage>
        <taxon>Eukaryota</taxon>
        <taxon>Viridiplantae</taxon>
        <taxon>Streptophyta</taxon>
        <taxon>Embryophyta</taxon>
        <taxon>Tracheophyta</taxon>
        <taxon>Spermatophyta</taxon>
        <taxon>Magnoliopsida</taxon>
        <taxon>Liliopsida</taxon>
        <taxon>Poales</taxon>
        <taxon>Poaceae</taxon>
        <taxon>BOP clade</taxon>
        <taxon>Pooideae</taxon>
        <taxon>Triticodae</taxon>
        <taxon>Triticeae</taxon>
        <taxon>Triticinae</taxon>
        <taxon>Aegilops</taxon>
    </lineage>
</organism>
<dbReference type="AlphaFoldDB" id="A0A453DFY3"/>
<proteinExistence type="predicted"/>
<evidence type="ECO:0008006" key="3">
    <source>
        <dbReference type="Google" id="ProtNLM"/>
    </source>
</evidence>
<dbReference type="Proteomes" id="UP000015105">
    <property type="component" value="Chromosome 2D"/>
</dbReference>
<reference evidence="2" key="1">
    <citation type="journal article" date="2014" name="Science">
        <title>Ancient hybridizations among the ancestral genomes of bread wheat.</title>
        <authorList>
            <consortium name="International Wheat Genome Sequencing Consortium,"/>
            <person name="Marcussen T."/>
            <person name="Sandve S.R."/>
            <person name="Heier L."/>
            <person name="Spannagl M."/>
            <person name="Pfeifer M."/>
            <person name="Jakobsen K.S."/>
            <person name="Wulff B.B."/>
            <person name="Steuernagel B."/>
            <person name="Mayer K.F."/>
            <person name="Olsen O.A."/>
        </authorList>
    </citation>
    <scope>NUCLEOTIDE SEQUENCE [LARGE SCALE GENOMIC DNA]</scope>
    <source>
        <strain evidence="2">cv. AL8/78</strain>
    </source>
</reference>
<protein>
    <recommendedName>
        <fullName evidence="3">Reverse transcriptase domain-containing protein</fullName>
    </recommendedName>
</protein>
<reference evidence="1" key="4">
    <citation type="submission" date="2019-03" db="UniProtKB">
        <authorList>
            <consortium name="EnsemblPlants"/>
        </authorList>
    </citation>
    <scope>IDENTIFICATION</scope>
</reference>
<reference evidence="2" key="2">
    <citation type="journal article" date="2017" name="Nat. Plants">
        <title>The Aegilops tauschii genome reveals multiple impacts of transposons.</title>
        <authorList>
            <person name="Zhao G."/>
            <person name="Zou C."/>
            <person name="Li K."/>
            <person name="Wang K."/>
            <person name="Li T."/>
            <person name="Gao L."/>
            <person name="Zhang X."/>
            <person name="Wang H."/>
            <person name="Yang Z."/>
            <person name="Liu X."/>
            <person name="Jiang W."/>
            <person name="Mao L."/>
            <person name="Kong X."/>
            <person name="Jiao Y."/>
            <person name="Jia J."/>
        </authorList>
    </citation>
    <scope>NUCLEOTIDE SEQUENCE [LARGE SCALE GENOMIC DNA]</scope>
    <source>
        <strain evidence="2">cv. AL8/78</strain>
    </source>
</reference>
<evidence type="ECO:0000313" key="1">
    <source>
        <dbReference type="EnsemblPlants" id="AET2Gv21228800.7"/>
    </source>
</evidence>
<accession>A0A453DFY3</accession>
<evidence type="ECO:0000313" key="2">
    <source>
        <dbReference type="Proteomes" id="UP000015105"/>
    </source>
</evidence>
<reference evidence="1" key="5">
    <citation type="journal article" date="2021" name="G3 (Bethesda)">
        <title>Aegilops tauschii genome assembly Aet v5.0 features greater sequence contiguity and improved annotation.</title>
        <authorList>
            <person name="Wang L."/>
            <person name="Zhu T."/>
            <person name="Rodriguez J.C."/>
            <person name="Deal K.R."/>
            <person name="Dubcovsky J."/>
            <person name="McGuire P.E."/>
            <person name="Lux T."/>
            <person name="Spannagl M."/>
            <person name="Mayer K.F.X."/>
            <person name="Baldrich P."/>
            <person name="Meyers B.C."/>
            <person name="Huo N."/>
            <person name="Gu Y.Q."/>
            <person name="Zhou H."/>
            <person name="Devos K.M."/>
            <person name="Bennetzen J.L."/>
            <person name="Unver T."/>
            <person name="Budak H."/>
            <person name="Gulick P.J."/>
            <person name="Galiba G."/>
            <person name="Kalapos B."/>
            <person name="Nelson D.R."/>
            <person name="Li P."/>
            <person name="You F.M."/>
            <person name="Luo M.C."/>
            <person name="Dvorak J."/>
        </authorList>
    </citation>
    <scope>NUCLEOTIDE SEQUENCE [LARGE SCALE GENOMIC DNA]</scope>
    <source>
        <strain evidence="1">cv. AL8/78</strain>
    </source>
</reference>